<accession>A0ABV8LIH2</accession>
<dbReference type="RefSeq" id="WP_253757661.1">
    <property type="nucleotide sequence ID" value="NZ_JAMZDZ010000001.1"/>
</dbReference>
<proteinExistence type="predicted"/>
<dbReference type="EMBL" id="JBHSAY010000005">
    <property type="protein sequence ID" value="MFC4130564.1"/>
    <property type="molecule type" value="Genomic_DNA"/>
</dbReference>
<dbReference type="InterPro" id="IPR036689">
    <property type="entry name" value="ESAT-6-like_sf"/>
</dbReference>
<evidence type="ECO:0000313" key="1">
    <source>
        <dbReference type="EMBL" id="MFC4130564.1"/>
    </source>
</evidence>
<dbReference type="Proteomes" id="UP001595816">
    <property type="component" value="Unassembled WGS sequence"/>
</dbReference>
<gene>
    <name evidence="1" type="ORF">ACFOZ4_08100</name>
</gene>
<dbReference type="Gene3D" id="1.10.287.1060">
    <property type="entry name" value="ESAT-6-like"/>
    <property type="match status" value="1"/>
</dbReference>
<sequence length="112" mass="11858">MSVPIEVVSTGLRLASTQLNDVTERADQMIQQFIGEIESLGECWGDDDLGSAMGAIYKAALALVVNAITSNLDTLDDYAERLGVAADNYDDADMSAVERMTKLASGGPSLSL</sequence>
<reference evidence="2" key="1">
    <citation type="journal article" date="2019" name="Int. J. Syst. Evol. Microbiol.">
        <title>The Global Catalogue of Microorganisms (GCM) 10K type strain sequencing project: providing services to taxonomists for standard genome sequencing and annotation.</title>
        <authorList>
            <consortium name="The Broad Institute Genomics Platform"/>
            <consortium name="The Broad Institute Genome Sequencing Center for Infectious Disease"/>
            <person name="Wu L."/>
            <person name="Ma J."/>
        </authorList>
    </citation>
    <scope>NUCLEOTIDE SEQUENCE [LARGE SCALE GENOMIC DNA]</scope>
    <source>
        <strain evidence="2">CGMCC 4.7289</strain>
    </source>
</reference>
<evidence type="ECO:0000313" key="2">
    <source>
        <dbReference type="Proteomes" id="UP001595816"/>
    </source>
</evidence>
<protein>
    <submittedName>
        <fullName evidence="1">Type VII secretion target</fullName>
    </submittedName>
</protein>
<dbReference type="SUPFAM" id="SSF140453">
    <property type="entry name" value="EsxAB dimer-like"/>
    <property type="match status" value="1"/>
</dbReference>
<name>A0ABV8LIH2_9ACTN</name>
<dbReference type="InterPro" id="IPR022536">
    <property type="entry name" value="EspC"/>
</dbReference>
<comment type="caution">
    <text evidence="1">The sequence shown here is derived from an EMBL/GenBank/DDBJ whole genome shotgun (WGS) entry which is preliminary data.</text>
</comment>
<dbReference type="Pfam" id="PF10824">
    <property type="entry name" value="T7SS_ESX_EspC"/>
    <property type="match status" value="1"/>
</dbReference>
<organism evidence="1 2">
    <name type="scientific">Hamadaea flava</name>
    <dbReference type="NCBI Taxonomy" id="1742688"/>
    <lineage>
        <taxon>Bacteria</taxon>
        <taxon>Bacillati</taxon>
        <taxon>Actinomycetota</taxon>
        <taxon>Actinomycetes</taxon>
        <taxon>Micromonosporales</taxon>
        <taxon>Micromonosporaceae</taxon>
        <taxon>Hamadaea</taxon>
    </lineage>
</organism>
<keyword evidence="2" id="KW-1185">Reference proteome</keyword>